<dbReference type="SUPFAM" id="SSF51735">
    <property type="entry name" value="NAD(P)-binding Rossmann-fold domains"/>
    <property type="match status" value="1"/>
</dbReference>
<name>A0ABP0EG23_9ASCO</name>
<dbReference type="InterPro" id="IPR020843">
    <property type="entry name" value="ER"/>
</dbReference>
<organism evidence="2 3">
    <name type="scientific">[Candida] anglica</name>
    <dbReference type="NCBI Taxonomy" id="148631"/>
    <lineage>
        <taxon>Eukaryota</taxon>
        <taxon>Fungi</taxon>
        <taxon>Dikarya</taxon>
        <taxon>Ascomycota</taxon>
        <taxon>Saccharomycotina</taxon>
        <taxon>Pichiomycetes</taxon>
        <taxon>Debaryomycetaceae</taxon>
        <taxon>Kurtzmaniella</taxon>
    </lineage>
</organism>
<proteinExistence type="predicted"/>
<sequence>MSEVETSTNYSISANEPLKNGQIHVSSESIEEDSDVDTNVVVITQKALLITAFNEPLSLGSIPVPTIGDYDILVLNKAVGLNPIDWKAKKYKFGVYGFPWINGRESSGVVVKVGSKVTHLVENDNVVVSSTSYRDNRTSTFQEYTAIDSRLVWKLPSFLSHEDGATIGVGLVTAGVIFYKSFGFELIANSIKKGQKTIVIWGGSTVVGIYVTQLARILGLKVISIAGLAHESYLKELGAHEVIDRHLTSEEIKTKIHGRVDYGVDCVSRETSQILLDILADKSALSPHTHRPLFSGIVGIPKEIPPEVELREVIIKQFHEDVQFGKKFVDVTAEFLEAKLIKPVRYKGYQGGLHLIDNGLADLENLGARGEKYVVSFH</sequence>
<dbReference type="Gene3D" id="3.90.180.10">
    <property type="entry name" value="Medium-chain alcohol dehydrogenases, catalytic domain"/>
    <property type="match status" value="1"/>
</dbReference>
<dbReference type="Pfam" id="PF00107">
    <property type="entry name" value="ADH_zinc_N"/>
    <property type="match status" value="1"/>
</dbReference>
<dbReference type="InterPro" id="IPR047122">
    <property type="entry name" value="Trans-enoyl_RdTase-like"/>
</dbReference>
<dbReference type="InterPro" id="IPR036291">
    <property type="entry name" value="NAD(P)-bd_dom_sf"/>
</dbReference>
<dbReference type="SMART" id="SM00829">
    <property type="entry name" value="PKS_ER"/>
    <property type="match status" value="1"/>
</dbReference>
<evidence type="ECO:0000259" key="1">
    <source>
        <dbReference type="SMART" id="SM00829"/>
    </source>
</evidence>
<dbReference type="Pfam" id="PF08240">
    <property type="entry name" value="ADH_N"/>
    <property type="match status" value="1"/>
</dbReference>
<gene>
    <name evidence="2" type="ORF">CAAN4_F15500</name>
</gene>
<dbReference type="EMBL" id="OZ004258">
    <property type="protein sequence ID" value="CAK7914246.1"/>
    <property type="molecule type" value="Genomic_DNA"/>
</dbReference>
<dbReference type="Gene3D" id="3.40.50.720">
    <property type="entry name" value="NAD(P)-binding Rossmann-like Domain"/>
    <property type="match status" value="1"/>
</dbReference>
<feature type="domain" description="Enoyl reductase (ER)" evidence="1">
    <location>
        <begin position="52"/>
        <end position="360"/>
    </location>
</feature>
<evidence type="ECO:0000313" key="2">
    <source>
        <dbReference type="EMBL" id="CAK7914246.1"/>
    </source>
</evidence>
<dbReference type="InterPro" id="IPR013154">
    <property type="entry name" value="ADH-like_N"/>
</dbReference>
<dbReference type="PANTHER" id="PTHR45348:SF2">
    <property type="entry name" value="ZINC-TYPE ALCOHOL DEHYDROGENASE-LIKE PROTEIN C2E1P3.01"/>
    <property type="match status" value="1"/>
</dbReference>
<dbReference type="CDD" id="cd08249">
    <property type="entry name" value="enoyl_reductase_like"/>
    <property type="match status" value="1"/>
</dbReference>
<dbReference type="InterPro" id="IPR011032">
    <property type="entry name" value="GroES-like_sf"/>
</dbReference>
<dbReference type="PANTHER" id="PTHR45348">
    <property type="entry name" value="HYPOTHETICAL OXIDOREDUCTASE (EUROFUNG)"/>
    <property type="match status" value="1"/>
</dbReference>
<keyword evidence="3" id="KW-1185">Reference proteome</keyword>
<accession>A0ABP0EG23</accession>
<evidence type="ECO:0000313" key="3">
    <source>
        <dbReference type="Proteomes" id="UP001497600"/>
    </source>
</evidence>
<dbReference type="Proteomes" id="UP001497600">
    <property type="component" value="Chromosome F"/>
</dbReference>
<reference evidence="2 3" key="1">
    <citation type="submission" date="2024-01" db="EMBL/GenBank/DDBJ databases">
        <authorList>
            <consortium name="Genoscope - CEA"/>
            <person name="William W."/>
        </authorList>
    </citation>
    <scope>NUCLEOTIDE SEQUENCE [LARGE SCALE GENOMIC DNA]</scope>
    <source>
        <strain evidence="2 3">29B2s-10</strain>
    </source>
</reference>
<protein>
    <recommendedName>
        <fullName evidence="1">Enoyl reductase (ER) domain-containing protein</fullName>
    </recommendedName>
</protein>
<dbReference type="SUPFAM" id="SSF50129">
    <property type="entry name" value="GroES-like"/>
    <property type="match status" value="1"/>
</dbReference>
<dbReference type="InterPro" id="IPR013149">
    <property type="entry name" value="ADH-like_C"/>
</dbReference>